<dbReference type="PANTHER" id="PTHR11476">
    <property type="entry name" value="HISTIDYL-TRNA SYNTHETASE"/>
    <property type="match status" value="1"/>
</dbReference>
<dbReference type="Gene3D" id="3.40.50.800">
    <property type="entry name" value="Anticodon-binding domain"/>
    <property type="match status" value="1"/>
</dbReference>
<organism evidence="5 6">
    <name type="scientific">Tegillarca granosa</name>
    <name type="common">Malaysian cockle</name>
    <name type="synonym">Anadara granosa</name>
    <dbReference type="NCBI Taxonomy" id="220873"/>
    <lineage>
        <taxon>Eukaryota</taxon>
        <taxon>Metazoa</taxon>
        <taxon>Spiralia</taxon>
        <taxon>Lophotrochozoa</taxon>
        <taxon>Mollusca</taxon>
        <taxon>Bivalvia</taxon>
        <taxon>Autobranchia</taxon>
        <taxon>Pteriomorphia</taxon>
        <taxon>Arcoida</taxon>
        <taxon>Arcoidea</taxon>
        <taxon>Arcidae</taxon>
        <taxon>Tegillarca</taxon>
    </lineage>
</organism>
<dbReference type="Gene3D" id="3.30.930.10">
    <property type="entry name" value="Bira Bifunctional Protein, Domain 2"/>
    <property type="match status" value="1"/>
</dbReference>
<proteinExistence type="predicted"/>
<name>A0ABQ9EZW7_TEGGR</name>
<evidence type="ECO:0000313" key="6">
    <source>
        <dbReference type="Proteomes" id="UP001217089"/>
    </source>
</evidence>
<evidence type="ECO:0000259" key="4">
    <source>
        <dbReference type="Pfam" id="PF12745"/>
    </source>
</evidence>
<keyword evidence="3" id="KW-0175">Coiled coil</keyword>
<protein>
    <recommendedName>
        <fullName evidence="4">Histidyl tRNA synthetase-related domain-containing protein</fullName>
    </recommendedName>
</protein>
<feature type="coiled-coil region" evidence="3">
    <location>
        <begin position="275"/>
        <end position="302"/>
    </location>
</feature>
<keyword evidence="2" id="KW-0067">ATP-binding</keyword>
<gene>
    <name evidence="5" type="ORF">KUTeg_014289</name>
</gene>
<dbReference type="EMBL" id="JARBDR010000657">
    <property type="protein sequence ID" value="KAJ8309415.1"/>
    <property type="molecule type" value="Genomic_DNA"/>
</dbReference>
<accession>A0ABQ9EZW7</accession>
<dbReference type="InterPro" id="IPR036621">
    <property type="entry name" value="Anticodon-bd_dom_sf"/>
</dbReference>
<dbReference type="InterPro" id="IPR045864">
    <property type="entry name" value="aa-tRNA-synth_II/BPL/LPL"/>
</dbReference>
<evidence type="ECO:0000313" key="5">
    <source>
        <dbReference type="EMBL" id="KAJ8309415.1"/>
    </source>
</evidence>
<evidence type="ECO:0000256" key="3">
    <source>
        <dbReference type="SAM" id="Coils"/>
    </source>
</evidence>
<dbReference type="Proteomes" id="UP001217089">
    <property type="component" value="Unassembled WGS sequence"/>
</dbReference>
<sequence>MTECAFDTVFTNHNSFIPDAELLVLIQDVIFEFPVLQQRNYYIRINHISILYAVLLHFNIPEEKHEEVLLTLAGTKVDSHNRHLITKALSNFGLSEQTTASLTSLLEMEGPVSKIASYLRCITKTRGPAAAKAKQGLQEIDTILSHAEPMGLELPIKKFYSPLLSSASHTDVTHYAVGVSVAFEKIVLALAENKEYHPSSPYDILVCTIGHKSMFKEVISVLHDLWKAGLRADILLETLQSPEHIQEFCRKEGIMFMVIFKDNDTSGVKVKTIEKDRVTEKKVKLSELIDFLQQRLNTMKMEQTEVSQTQIGKSISVIPTQPHYDTNQSASSNSSLMINFVFILPESTKLASNTKKKYEAQLDGDESMFESSISIIIEKHQRHRKYLGKIIDHIHHLKFEKKCNVIALYGLKDDSVKLLT</sequence>
<dbReference type="Pfam" id="PF12745">
    <property type="entry name" value="HGTP_anticodon2"/>
    <property type="match status" value="1"/>
</dbReference>
<evidence type="ECO:0000256" key="2">
    <source>
        <dbReference type="ARBA" id="ARBA00022840"/>
    </source>
</evidence>
<keyword evidence="6" id="KW-1185">Reference proteome</keyword>
<dbReference type="InterPro" id="IPR024435">
    <property type="entry name" value="HisRS-related_dom"/>
</dbReference>
<keyword evidence="1" id="KW-0547">Nucleotide-binding</keyword>
<feature type="domain" description="Histidyl tRNA synthetase-related" evidence="4">
    <location>
        <begin position="202"/>
        <end position="355"/>
    </location>
</feature>
<dbReference type="SUPFAM" id="SSF52954">
    <property type="entry name" value="Class II aaRS ABD-related"/>
    <property type="match status" value="1"/>
</dbReference>
<evidence type="ECO:0000256" key="1">
    <source>
        <dbReference type="ARBA" id="ARBA00022741"/>
    </source>
</evidence>
<reference evidence="5 6" key="1">
    <citation type="submission" date="2022-12" db="EMBL/GenBank/DDBJ databases">
        <title>Chromosome-level genome of Tegillarca granosa.</title>
        <authorList>
            <person name="Kim J."/>
        </authorList>
    </citation>
    <scope>NUCLEOTIDE SEQUENCE [LARGE SCALE GENOMIC DNA]</scope>
    <source>
        <strain evidence="5">Teg-2019</strain>
        <tissue evidence="5">Adductor muscle</tissue>
    </source>
</reference>
<comment type="caution">
    <text evidence="5">The sequence shown here is derived from an EMBL/GenBank/DDBJ whole genome shotgun (WGS) entry which is preliminary data.</text>
</comment>
<dbReference type="PANTHER" id="PTHR11476:SF7">
    <property type="entry name" value="HISTIDINE--TRNA LIGASE"/>
    <property type="match status" value="1"/>
</dbReference>